<sequence length="155" mass="16884">MRRRRGRGRGRGLSSLTLVSGLSKSLTCSPSSGLRRGRGRRGRPANVSSSTPAAASGSNASAVVYYHRRRRGTQVSTLTAASTGTNGGHLGRRFALVHRPSAPFASPEKRQRRKSKTRPSSPGSIRRPCMSQSHGDDSFTRASDEDLRRKVFIFF</sequence>
<dbReference type="Proteomes" id="UP000784294">
    <property type="component" value="Unassembled WGS sequence"/>
</dbReference>
<comment type="caution">
    <text evidence="2">The sequence shown here is derived from an EMBL/GenBank/DDBJ whole genome shotgun (WGS) entry which is preliminary data.</text>
</comment>
<evidence type="ECO:0000313" key="3">
    <source>
        <dbReference type="Proteomes" id="UP000784294"/>
    </source>
</evidence>
<dbReference type="EMBL" id="CAAALY010106964">
    <property type="protein sequence ID" value="VEL29862.1"/>
    <property type="molecule type" value="Genomic_DNA"/>
</dbReference>
<evidence type="ECO:0000313" key="2">
    <source>
        <dbReference type="EMBL" id="VEL29862.1"/>
    </source>
</evidence>
<evidence type="ECO:0000256" key="1">
    <source>
        <dbReference type="SAM" id="MobiDB-lite"/>
    </source>
</evidence>
<feature type="compositionally biased region" description="Basic residues" evidence="1">
    <location>
        <begin position="1"/>
        <end position="10"/>
    </location>
</feature>
<proteinExistence type="predicted"/>
<reference evidence="2" key="1">
    <citation type="submission" date="2018-11" db="EMBL/GenBank/DDBJ databases">
        <authorList>
            <consortium name="Pathogen Informatics"/>
        </authorList>
    </citation>
    <scope>NUCLEOTIDE SEQUENCE</scope>
</reference>
<organism evidence="2 3">
    <name type="scientific">Protopolystoma xenopodis</name>
    <dbReference type="NCBI Taxonomy" id="117903"/>
    <lineage>
        <taxon>Eukaryota</taxon>
        <taxon>Metazoa</taxon>
        <taxon>Spiralia</taxon>
        <taxon>Lophotrochozoa</taxon>
        <taxon>Platyhelminthes</taxon>
        <taxon>Monogenea</taxon>
        <taxon>Polyopisthocotylea</taxon>
        <taxon>Polystomatidea</taxon>
        <taxon>Polystomatidae</taxon>
        <taxon>Protopolystoma</taxon>
    </lineage>
</organism>
<feature type="region of interest" description="Disordered" evidence="1">
    <location>
        <begin position="1"/>
        <end position="142"/>
    </location>
</feature>
<name>A0A3S5AQZ8_9PLAT</name>
<accession>A0A3S5AQZ8</accession>
<dbReference type="AlphaFoldDB" id="A0A3S5AQZ8"/>
<gene>
    <name evidence="2" type="ORF">PXEA_LOCUS23302</name>
</gene>
<keyword evidence="3" id="KW-1185">Reference proteome</keyword>
<feature type="compositionally biased region" description="Low complexity" evidence="1">
    <location>
        <begin position="12"/>
        <end position="26"/>
    </location>
</feature>
<feature type="compositionally biased region" description="Low complexity" evidence="1">
    <location>
        <begin position="48"/>
        <end position="62"/>
    </location>
</feature>
<protein>
    <submittedName>
        <fullName evidence="2">Uncharacterized protein</fullName>
    </submittedName>
</protein>
<feature type="compositionally biased region" description="Polar residues" evidence="1">
    <location>
        <begin position="73"/>
        <end position="84"/>
    </location>
</feature>